<sequence length="938" mass="103743">EALNIIGQKLGKTDWNFTADPCLRGYLGLDCDCSDLSNTICHVINITLVSLNLSGTIPPELGNLSRLENLTLADNYLTGPIPPQLGSLNSLKFLSLSRNLLSGPIPKELGSLSLLEELRIHSNNLSGALPPEIGNLKMLQKLHLSSNRFIGPIPETYFNLQNLAEFWASSNDFTGKISSNIGNMTGLKKLILQGTSLEGPIPSNISKLIRLEDLRISDIAQGGNSLEFILTLKNLKTLVLRNNNITGNIPAEIGGSLSKLETLDLSFNNLTGGIPESLKSITSLEFLFLGNNNLEMELPSWLASARAKIDLSYNKLSGRALPSERTNVNLIWNSLSSTDHRSLAGCLQSTFPCGKKTPNYGLAINCGGKKRKISASKIIFDEFDEDDAVLVDPPFFRSSRENWGVTNIGYFMDADNTPDNPFIAMNDTAFVIAPHNNTVVTSNFDPELYRTARISPTSLRYYGLGLQNGSYTIELHFAEIQFPAKTAKGRRIFDVYIQGDKVLKDFDIMEAAGEKNLVVVMNYTINITQTFLEIHFFWAGKGTCCEPQDVYGPLVSAIIVTPNFKPHVPKKSKTIKIVIIVAVVIVVLGLLLILSLVYTKKRKRGFNLLSCFNAGKDDALTTMEGNSFSLRTLKVATRNFDPKNKIGEGGFGAVYKGVLPDGRQVAIKQLSSQSKQGNHEFLNEVGTISAVQHPDVVKLYGCCVEGEDLLLVYEYMENGNLAHALFGHNEPRVKLDWTTRYSICLGVARGLAYLHEESLLKIVHRDIKSTNILLDKDLKPKVADFGLARLFDDGNTHVSTRVAGTIGYMAPEYAFRGHLTDKADVYSFGVVILEIVSGRTHTDTSLEEDQAYLLEWAWHLYEEKQMPKLVDANLLHSGYNEEEVVRIVYIGLLCTNENPGRSPSMSAIVEMLEGRMKTPAPESRPGYLNHWQTWQLAA</sequence>
<reference evidence="20 21" key="1">
    <citation type="journal article" date="2021" name="Nat. Plants">
        <title>The Taxus genome provides insights into paclitaxel biosynthesis.</title>
        <authorList>
            <person name="Xiong X."/>
            <person name="Gou J."/>
            <person name="Liao Q."/>
            <person name="Li Y."/>
            <person name="Zhou Q."/>
            <person name="Bi G."/>
            <person name="Li C."/>
            <person name="Du R."/>
            <person name="Wang X."/>
            <person name="Sun T."/>
            <person name="Guo L."/>
            <person name="Liang H."/>
            <person name="Lu P."/>
            <person name="Wu Y."/>
            <person name="Zhang Z."/>
            <person name="Ro D.K."/>
            <person name="Shang Y."/>
            <person name="Huang S."/>
            <person name="Yan J."/>
        </authorList>
    </citation>
    <scope>NUCLEOTIDE SEQUENCE [LARGE SCALE GENOMIC DNA]</scope>
    <source>
        <strain evidence="20">Ta-2019</strain>
    </source>
</reference>
<evidence type="ECO:0000256" key="8">
    <source>
        <dbReference type="ARBA" id="ARBA00022729"/>
    </source>
</evidence>
<dbReference type="FunFam" id="3.80.10.10:FF:000095">
    <property type="entry name" value="LRR receptor-like serine/threonine-protein kinase GSO1"/>
    <property type="match status" value="1"/>
</dbReference>
<dbReference type="PANTHER" id="PTHR48006:SF60">
    <property type="entry name" value="PROTEIN KINASE DOMAIN-CONTAINING PROTEIN"/>
    <property type="match status" value="1"/>
</dbReference>
<keyword evidence="7 18" id="KW-0812">Transmembrane</keyword>
<dbReference type="CDD" id="cd14066">
    <property type="entry name" value="STKc_IRAK"/>
    <property type="match status" value="1"/>
</dbReference>
<evidence type="ECO:0000259" key="19">
    <source>
        <dbReference type="PROSITE" id="PS50011"/>
    </source>
</evidence>
<dbReference type="Proteomes" id="UP000824469">
    <property type="component" value="Unassembled WGS sequence"/>
</dbReference>
<evidence type="ECO:0000313" key="21">
    <source>
        <dbReference type="Proteomes" id="UP000824469"/>
    </source>
</evidence>
<feature type="non-terminal residue" evidence="20">
    <location>
        <position position="938"/>
    </location>
</feature>
<keyword evidence="8" id="KW-0732">Signal</keyword>
<keyword evidence="3" id="KW-0723">Serine/threonine-protein kinase</keyword>
<dbReference type="PANTHER" id="PTHR48006">
    <property type="entry name" value="LEUCINE-RICH REPEAT-CONTAINING PROTEIN DDB_G0281931-RELATED"/>
    <property type="match status" value="1"/>
</dbReference>
<dbReference type="PROSITE" id="PS00107">
    <property type="entry name" value="PROTEIN_KINASE_ATP"/>
    <property type="match status" value="1"/>
</dbReference>
<name>A0AA38KXR9_TAXCH</name>
<dbReference type="InterPro" id="IPR008271">
    <property type="entry name" value="Ser/Thr_kinase_AS"/>
</dbReference>
<dbReference type="Gene3D" id="3.30.200.20">
    <property type="entry name" value="Phosphorylase Kinase, domain 1"/>
    <property type="match status" value="1"/>
</dbReference>
<evidence type="ECO:0000256" key="13">
    <source>
        <dbReference type="ARBA" id="ARBA00022989"/>
    </source>
</evidence>
<dbReference type="SUPFAM" id="SSF56112">
    <property type="entry name" value="Protein kinase-like (PK-like)"/>
    <property type="match status" value="1"/>
</dbReference>
<evidence type="ECO:0000256" key="18">
    <source>
        <dbReference type="SAM" id="Phobius"/>
    </source>
</evidence>
<gene>
    <name evidence="20" type="ORF">KI387_038145</name>
</gene>
<feature type="binding site" evidence="17">
    <location>
        <position position="668"/>
    </location>
    <ligand>
        <name>ATP</name>
        <dbReference type="ChEBI" id="CHEBI:30616"/>
    </ligand>
</feature>
<dbReference type="InterPro" id="IPR051824">
    <property type="entry name" value="LRR_Rcpt-Like_S/T_Kinase"/>
</dbReference>
<dbReference type="EC" id="2.7.11.1" evidence="2"/>
<keyword evidence="21" id="KW-1185">Reference proteome</keyword>
<keyword evidence="13 18" id="KW-1133">Transmembrane helix</keyword>
<feature type="domain" description="Protein kinase" evidence="19">
    <location>
        <begin position="640"/>
        <end position="916"/>
    </location>
</feature>
<comment type="subcellular location">
    <subcellularLocation>
        <location evidence="1">Membrane</location>
        <topology evidence="1">Single-pass membrane protein</topology>
    </subcellularLocation>
</comment>
<dbReference type="Pfam" id="PF00560">
    <property type="entry name" value="LRR_1"/>
    <property type="match status" value="4"/>
</dbReference>
<feature type="non-terminal residue" evidence="20">
    <location>
        <position position="1"/>
    </location>
</feature>
<dbReference type="SMART" id="SM00369">
    <property type="entry name" value="LRR_TYP"/>
    <property type="match status" value="5"/>
</dbReference>
<evidence type="ECO:0000256" key="14">
    <source>
        <dbReference type="ARBA" id="ARBA00023136"/>
    </source>
</evidence>
<keyword evidence="10 17" id="KW-0547">Nucleotide-binding</keyword>
<evidence type="ECO:0000256" key="12">
    <source>
        <dbReference type="ARBA" id="ARBA00022840"/>
    </source>
</evidence>
<dbReference type="InterPro" id="IPR001611">
    <property type="entry name" value="Leu-rich_rpt"/>
</dbReference>
<dbReference type="AlphaFoldDB" id="A0AA38KXR9"/>
<evidence type="ECO:0000256" key="5">
    <source>
        <dbReference type="ARBA" id="ARBA00022614"/>
    </source>
</evidence>
<dbReference type="PROSITE" id="PS00108">
    <property type="entry name" value="PROTEIN_KINASE_ST"/>
    <property type="match status" value="1"/>
</dbReference>
<accession>A0AA38KXR9</accession>
<keyword evidence="5" id="KW-0433">Leucine-rich repeat</keyword>
<dbReference type="InterPro" id="IPR032675">
    <property type="entry name" value="LRR_dom_sf"/>
</dbReference>
<dbReference type="SMART" id="SM00220">
    <property type="entry name" value="S_TKc"/>
    <property type="match status" value="1"/>
</dbReference>
<dbReference type="InterPro" id="IPR000719">
    <property type="entry name" value="Prot_kinase_dom"/>
</dbReference>
<evidence type="ECO:0000256" key="11">
    <source>
        <dbReference type="ARBA" id="ARBA00022777"/>
    </source>
</evidence>
<evidence type="ECO:0000256" key="2">
    <source>
        <dbReference type="ARBA" id="ARBA00012513"/>
    </source>
</evidence>
<dbReference type="EMBL" id="JAHRHJ020000007">
    <property type="protein sequence ID" value="KAH9310234.1"/>
    <property type="molecule type" value="Genomic_DNA"/>
</dbReference>
<dbReference type="InterPro" id="IPR001245">
    <property type="entry name" value="Ser-Thr/Tyr_kinase_cat_dom"/>
</dbReference>
<dbReference type="Gene3D" id="3.80.10.10">
    <property type="entry name" value="Ribonuclease Inhibitor"/>
    <property type="match status" value="3"/>
</dbReference>
<evidence type="ECO:0000256" key="7">
    <source>
        <dbReference type="ARBA" id="ARBA00022692"/>
    </source>
</evidence>
<evidence type="ECO:0000256" key="16">
    <source>
        <dbReference type="ARBA" id="ARBA00023180"/>
    </source>
</evidence>
<proteinExistence type="predicted"/>
<keyword evidence="4" id="KW-0597">Phosphoprotein</keyword>
<dbReference type="FunFam" id="3.30.200.20:FF:000217">
    <property type="entry name" value="probable LRR receptor-like serine/threonine-protein kinase At1g53430"/>
    <property type="match status" value="1"/>
</dbReference>
<protein>
    <recommendedName>
        <fullName evidence="2">non-specific serine/threonine protein kinase</fullName>
        <ecNumber evidence="2">2.7.11.1</ecNumber>
    </recommendedName>
</protein>
<dbReference type="InterPro" id="IPR017441">
    <property type="entry name" value="Protein_kinase_ATP_BS"/>
</dbReference>
<evidence type="ECO:0000313" key="20">
    <source>
        <dbReference type="EMBL" id="KAH9310234.1"/>
    </source>
</evidence>
<feature type="transmembrane region" description="Helical" evidence="18">
    <location>
        <begin position="577"/>
        <end position="598"/>
    </location>
</feature>
<dbReference type="Pfam" id="PF13855">
    <property type="entry name" value="LRR_8"/>
    <property type="match status" value="1"/>
</dbReference>
<evidence type="ECO:0000256" key="15">
    <source>
        <dbReference type="ARBA" id="ARBA00023170"/>
    </source>
</evidence>
<dbReference type="FunFam" id="1.10.510.10:FF:000044">
    <property type="entry name" value="Putative LRR receptor-like serine/threonine-protein kinase"/>
    <property type="match status" value="1"/>
</dbReference>
<dbReference type="Pfam" id="PF11721">
    <property type="entry name" value="Malectin"/>
    <property type="match status" value="1"/>
</dbReference>
<keyword evidence="9" id="KW-0677">Repeat</keyword>
<keyword evidence="14 18" id="KW-0472">Membrane</keyword>
<evidence type="ECO:0000256" key="3">
    <source>
        <dbReference type="ARBA" id="ARBA00022527"/>
    </source>
</evidence>
<evidence type="ECO:0000256" key="10">
    <source>
        <dbReference type="ARBA" id="ARBA00022741"/>
    </source>
</evidence>
<dbReference type="GO" id="GO:0005524">
    <property type="term" value="F:ATP binding"/>
    <property type="evidence" value="ECO:0007669"/>
    <property type="project" value="UniProtKB-UniRule"/>
</dbReference>
<dbReference type="Gene3D" id="1.10.510.10">
    <property type="entry name" value="Transferase(Phosphotransferase) domain 1"/>
    <property type="match status" value="1"/>
</dbReference>
<keyword evidence="15" id="KW-0675">Receptor</keyword>
<keyword evidence="16" id="KW-0325">Glycoprotein</keyword>
<comment type="caution">
    <text evidence="20">The sequence shown here is derived from an EMBL/GenBank/DDBJ whole genome shotgun (WGS) entry which is preliminary data.</text>
</comment>
<evidence type="ECO:0000256" key="9">
    <source>
        <dbReference type="ARBA" id="ARBA00022737"/>
    </source>
</evidence>
<evidence type="ECO:0000256" key="17">
    <source>
        <dbReference type="PROSITE-ProRule" id="PRU10141"/>
    </source>
</evidence>
<keyword evidence="11" id="KW-0418">Kinase</keyword>
<dbReference type="Gene3D" id="2.60.120.430">
    <property type="entry name" value="Galactose-binding lectin"/>
    <property type="match status" value="1"/>
</dbReference>
<keyword evidence="6" id="KW-0808">Transferase</keyword>
<evidence type="ECO:0000256" key="4">
    <source>
        <dbReference type="ARBA" id="ARBA00022553"/>
    </source>
</evidence>
<evidence type="ECO:0000256" key="1">
    <source>
        <dbReference type="ARBA" id="ARBA00004167"/>
    </source>
</evidence>
<dbReference type="GO" id="GO:0016020">
    <property type="term" value="C:membrane"/>
    <property type="evidence" value="ECO:0007669"/>
    <property type="project" value="UniProtKB-SubCell"/>
</dbReference>
<organism evidence="20 21">
    <name type="scientific">Taxus chinensis</name>
    <name type="common">Chinese yew</name>
    <name type="synonym">Taxus wallichiana var. chinensis</name>
    <dbReference type="NCBI Taxonomy" id="29808"/>
    <lineage>
        <taxon>Eukaryota</taxon>
        <taxon>Viridiplantae</taxon>
        <taxon>Streptophyta</taxon>
        <taxon>Embryophyta</taxon>
        <taxon>Tracheophyta</taxon>
        <taxon>Spermatophyta</taxon>
        <taxon>Pinopsida</taxon>
        <taxon>Pinidae</taxon>
        <taxon>Conifers II</taxon>
        <taxon>Cupressales</taxon>
        <taxon>Taxaceae</taxon>
        <taxon>Taxus</taxon>
    </lineage>
</organism>
<dbReference type="InterPro" id="IPR011009">
    <property type="entry name" value="Kinase-like_dom_sf"/>
</dbReference>
<dbReference type="PROSITE" id="PS50011">
    <property type="entry name" value="PROTEIN_KINASE_DOM"/>
    <property type="match status" value="1"/>
</dbReference>
<dbReference type="OMA" id="TTECHIT"/>
<dbReference type="InterPro" id="IPR003591">
    <property type="entry name" value="Leu-rich_rpt_typical-subtyp"/>
</dbReference>
<dbReference type="SUPFAM" id="SSF52047">
    <property type="entry name" value="RNI-like"/>
    <property type="match status" value="1"/>
</dbReference>
<dbReference type="Pfam" id="PF07714">
    <property type="entry name" value="PK_Tyr_Ser-Thr"/>
    <property type="match status" value="1"/>
</dbReference>
<evidence type="ECO:0000256" key="6">
    <source>
        <dbReference type="ARBA" id="ARBA00022679"/>
    </source>
</evidence>
<keyword evidence="12 17" id="KW-0067">ATP-binding</keyword>
<dbReference type="InterPro" id="IPR021720">
    <property type="entry name" value="Malectin_dom"/>
</dbReference>
<dbReference type="GO" id="GO:0004674">
    <property type="term" value="F:protein serine/threonine kinase activity"/>
    <property type="evidence" value="ECO:0007669"/>
    <property type="project" value="UniProtKB-KW"/>
</dbReference>